<name>A0A2Z5H380_9CAUD</name>
<feature type="domain" description="DUF6950" evidence="1">
    <location>
        <begin position="3"/>
        <end position="142"/>
    </location>
</feature>
<dbReference type="KEGG" id="vg:79513849"/>
<reference evidence="3" key="1">
    <citation type="submission" date="2018-05" db="EMBL/GenBank/DDBJ databases">
        <title>Exploring Bacteriophages for Innovative Applications.</title>
        <authorList>
            <person name="Olsen N.S."/>
            <person name="Kot W."/>
            <person name="Hansen L.H."/>
        </authorList>
    </citation>
    <scope>NUCLEOTIDE SEQUENCE [LARGE SCALE GENOMIC DNA]</scope>
</reference>
<sequence>MKDIHEYMAECAEQRFEWGKFDCCTFAAGAIEIATGVDVMRDIRTYKDESTCAMMLNDTFGTVVVREVFETLVKPVGGRIIDLSEAKDGDVVCIQWPRASVGKGRVDQRCGLGVFYRNKAFACLHPVGIVQVPVTHRIIDVWGFR</sequence>
<accession>A0A2Z5H380</accession>
<dbReference type="Proteomes" id="UP000252726">
    <property type="component" value="Segment"/>
</dbReference>
<evidence type="ECO:0000313" key="3">
    <source>
        <dbReference type="Proteomes" id="UP000252726"/>
    </source>
</evidence>
<evidence type="ECO:0000313" key="2">
    <source>
        <dbReference type="EMBL" id="AXC34257.1"/>
    </source>
</evidence>
<dbReference type="EMBL" id="MH362766">
    <property type="protein sequence ID" value="AXC34257.1"/>
    <property type="molecule type" value="Genomic_DNA"/>
</dbReference>
<organism evidence="2 3">
    <name type="scientific">Escherichia phage Halfdan</name>
    <dbReference type="NCBI Taxonomy" id="2234092"/>
    <lineage>
        <taxon>Viruses</taxon>
        <taxon>Duplodnaviria</taxon>
        <taxon>Heunggongvirae</taxon>
        <taxon>Uroviricota</taxon>
        <taxon>Caudoviricetes</taxon>
        <taxon>Halfdanvirus</taxon>
        <taxon>Halfdanvirus halfdan</taxon>
    </lineage>
</organism>
<dbReference type="GeneID" id="79513849"/>
<protein>
    <recommendedName>
        <fullName evidence="1">DUF6950 domain-containing protein</fullName>
    </recommendedName>
</protein>
<dbReference type="Pfam" id="PF22262">
    <property type="entry name" value="DUF6950"/>
    <property type="match status" value="1"/>
</dbReference>
<keyword evidence="3" id="KW-1185">Reference proteome</keyword>
<dbReference type="RefSeq" id="YP_010731728.1">
    <property type="nucleotide sequence ID" value="NC_072811.1"/>
</dbReference>
<evidence type="ECO:0000259" key="1">
    <source>
        <dbReference type="Pfam" id="PF22262"/>
    </source>
</evidence>
<dbReference type="InterPro" id="IPR053802">
    <property type="entry name" value="DUF6950"/>
</dbReference>
<proteinExistence type="predicted"/>